<evidence type="ECO:0000313" key="1">
    <source>
        <dbReference type="EMBL" id="GCD46003.1"/>
    </source>
</evidence>
<accession>A0A401W9K9</accession>
<protein>
    <submittedName>
        <fullName evidence="1">Uncharacterized protein</fullName>
    </submittedName>
</protein>
<dbReference type="AlphaFoldDB" id="A0A401W9K9"/>
<reference evidence="1 2" key="1">
    <citation type="submission" date="2018-11" db="EMBL/GenBank/DDBJ databases">
        <title>Whole genome sequence of Streptomyces paromomycinus NBRC 15454(T).</title>
        <authorList>
            <person name="Komaki H."/>
            <person name="Tamura T."/>
        </authorList>
    </citation>
    <scope>NUCLEOTIDE SEQUENCE [LARGE SCALE GENOMIC DNA]</scope>
    <source>
        <strain evidence="1 2">NBRC 15454</strain>
    </source>
</reference>
<evidence type="ECO:0000313" key="2">
    <source>
        <dbReference type="Proteomes" id="UP000286746"/>
    </source>
</evidence>
<dbReference type="RefSeq" id="WP_246177572.1">
    <property type="nucleotide sequence ID" value="NZ_BHZD01000001.1"/>
</dbReference>
<dbReference type="EMBL" id="BHZD01000001">
    <property type="protein sequence ID" value="GCD46003.1"/>
    <property type="molecule type" value="Genomic_DNA"/>
</dbReference>
<sequence length="51" mass="6012">MVTAIEIRAQVRDPRDYVTREVWDWQIQLLMRDHPVDEVMPTGCSGPRSRT</sequence>
<dbReference type="Proteomes" id="UP000286746">
    <property type="component" value="Unassembled WGS sequence"/>
</dbReference>
<name>A0A401W9K9_STREY</name>
<organism evidence="1 2">
    <name type="scientific">Streptomyces paromomycinus</name>
    <name type="common">Streptomyces rimosus subsp. paromomycinus</name>
    <dbReference type="NCBI Taxonomy" id="92743"/>
    <lineage>
        <taxon>Bacteria</taxon>
        <taxon>Bacillati</taxon>
        <taxon>Actinomycetota</taxon>
        <taxon>Actinomycetes</taxon>
        <taxon>Kitasatosporales</taxon>
        <taxon>Streptomycetaceae</taxon>
        <taxon>Streptomyces</taxon>
    </lineage>
</organism>
<comment type="caution">
    <text evidence="1">The sequence shown here is derived from an EMBL/GenBank/DDBJ whole genome shotgun (WGS) entry which is preliminary data.</text>
</comment>
<keyword evidence="2" id="KW-1185">Reference proteome</keyword>
<proteinExistence type="predicted"/>
<gene>
    <name evidence="1" type="ORF">GKJPGBOP_05749</name>
</gene>